<dbReference type="Gene3D" id="3.40.50.300">
    <property type="entry name" value="P-loop containing nucleotide triphosphate hydrolases"/>
    <property type="match status" value="1"/>
</dbReference>
<keyword evidence="5 9" id="KW-0547">Nucleotide-binding</keyword>
<evidence type="ECO:0000256" key="9">
    <source>
        <dbReference type="RuleBase" id="RU363066"/>
    </source>
</evidence>
<dbReference type="Pfam" id="PF01202">
    <property type="entry name" value="SKI"/>
    <property type="match status" value="1"/>
</dbReference>
<evidence type="ECO:0000256" key="6">
    <source>
        <dbReference type="ARBA" id="ARBA00022777"/>
    </source>
</evidence>
<dbReference type="RefSeq" id="WP_305003696.1">
    <property type="nucleotide sequence ID" value="NZ_JAUQUB010000004.1"/>
</dbReference>
<dbReference type="Proteomes" id="UP001241072">
    <property type="component" value="Unassembled WGS sequence"/>
</dbReference>
<dbReference type="CDD" id="cd02021">
    <property type="entry name" value="GntK"/>
    <property type="match status" value="1"/>
</dbReference>
<evidence type="ECO:0000256" key="1">
    <source>
        <dbReference type="ARBA" id="ARBA00004761"/>
    </source>
</evidence>
<evidence type="ECO:0000256" key="3">
    <source>
        <dbReference type="ARBA" id="ARBA00012054"/>
    </source>
</evidence>
<protein>
    <recommendedName>
        <fullName evidence="3 9">Gluconokinase</fullName>
        <ecNumber evidence="3 9">2.7.1.12</ecNumber>
    </recommendedName>
</protein>
<comment type="catalytic activity">
    <reaction evidence="8 9">
        <text>D-gluconate + ATP = 6-phospho-D-gluconate + ADP + H(+)</text>
        <dbReference type="Rhea" id="RHEA:19433"/>
        <dbReference type="ChEBI" id="CHEBI:15378"/>
        <dbReference type="ChEBI" id="CHEBI:18391"/>
        <dbReference type="ChEBI" id="CHEBI:30616"/>
        <dbReference type="ChEBI" id="CHEBI:58759"/>
        <dbReference type="ChEBI" id="CHEBI:456216"/>
        <dbReference type="EC" id="2.7.1.12"/>
    </reaction>
</comment>
<dbReference type="InterPro" id="IPR027417">
    <property type="entry name" value="P-loop_NTPase"/>
</dbReference>
<reference evidence="10 11" key="1">
    <citation type="submission" date="2023-07" db="EMBL/GenBank/DDBJ databases">
        <title>Protaetiibacter sp. nov WY-16 isolated from soil.</title>
        <authorList>
            <person name="Liu B."/>
            <person name="Wan Y."/>
        </authorList>
    </citation>
    <scope>NUCLEOTIDE SEQUENCE [LARGE SCALE GENOMIC DNA]</scope>
    <source>
        <strain evidence="10 11">WY-16</strain>
    </source>
</reference>
<name>A0ABT9BQF4_9MICO</name>
<accession>A0ABT9BQF4</accession>
<evidence type="ECO:0000256" key="4">
    <source>
        <dbReference type="ARBA" id="ARBA00022679"/>
    </source>
</evidence>
<dbReference type="GO" id="GO:0046316">
    <property type="term" value="F:gluconokinase activity"/>
    <property type="evidence" value="ECO:0007669"/>
    <property type="project" value="UniProtKB-EC"/>
</dbReference>
<gene>
    <name evidence="10" type="ORF">Q5716_13600</name>
</gene>
<evidence type="ECO:0000256" key="2">
    <source>
        <dbReference type="ARBA" id="ARBA00008420"/>
    </source>
</evidence>
<comment type="similarity">
    <text evidence="2 9">Belongs to the gluconokinase GntK/GntV family.</text>
</comment>
<keyword evidence="7 9" id="KW-0067">ATP-binding</keyword>
<dbReference type="InterPro" id="IPR006001">
    <property type="entry name" value="Therm_gnt_kin"/>
</dbReference>
<evidence type="ECO:0000313" key="11">
    <source>
        <dbReference type="Proteomes" id="UP001241072"/>
    </source>
</evidence>
<dbReference type="SUPFAM" id="SSF52540">
    <property type="entry name" value="P-loop containing nucleoside triphosphate hydrolases"/>
    <property type="match status" value="1"/>
</dbReference>
<evidence type="ECO:0000256" key="5">
    <source>
        <dbReference type="ARBA" id="ARBA00022741"/>
    </source>
</evidence>
<dbReference type="EC" id="2.7.1.12" evidence="3 9"/>
<dbReference type="PRINTS" id="PR01100">
    <property type="entry name" value="SHIKIMTKNASE"/>
</dbReference>
<keyword evidence="6 9" id="KW-0418">Kinase</keyword>
<evidence type="ECO:0000256" key="8">
    <source>
        <dbReference type="ARBA" id="ARBA00048090"/>
    </source>
</evidence>
<dbReference type="NCBIfam" id="TIGR01313">
    <property type="entry name" value="therm_gnt_kin"/>
    <property type="match status" value="1"/>
</dbReference>
<keyword evidence="11" id="KW-1185">Reference proteome</keyword>
<comment type="pathway">
    <text evidence="1">Carbohydrate acid metabolism.</text>
</comment>
<keyword evidence="4 9" id="KW-0808">Transferase</keyword>
<organism evidence="10 11">
    <name type="scientific">Antiquaquibacter soli</name>
    <dbReference type="NCBI Taxonomy" id="3064523"/>
    <lineage>
        <taxon>Bacteria</taxon>
        <taxon>Bacillati</taxon>
        <taxon>Actinomycetota</taxon>
        <taxon>Actinomycetes</taxon>
        <taxon>Micrococcales</taxon>
        <taxon>Microbacteriaceae</taxon>
        <taxon>Antiquaquibacter</taxon>
    </lineage>
</organism>
<sequence>MSPAPLVVVMGVSGSGKSTVGALVADRLGIPFADADDLHPSANVEKMRAGHPLDDEDRGPWLVLVGDALAAARDTGLVMACSSLKRAYRDLIRDRAPETVFVYLHGSRELLVERMSAREGHFMPSTLLDSQLDTLEPPGADERSITVDVSATPRELAEQIAGTLGH</sequence>
<evidence type="ECO:0000256" key="7">
    <source>
        <dbReference type="ARBA" id="ARBA00022840"/>
    </source>
</evidence>
<dbReference type="EMBL" id="JAUQUB010000004">
    <property type="protein sequence ID" value="MDO7883266.1"/>
    <property type="molecule type" value="Genomic_DNA"/>
</dbReference>
<dbReference type="InterPro" id="IPR031322">
    <property type="entry name" value="Shikimate/glucono_kinase"/>
</dbReference>
<proteinExistence type="inferred from homology"/>
<evidence type="ECO:0000313" key="10">
    <source>
        <dbReference type="EMBL" id="MDO7883266.1"/>
    </source>
</evidence>
<comment type="caution">
    <text evidence="10">The sequence shown here is derived from an EMBL/GenBank/DDBJ whole genome shotgun (WGS) entry which is preliminary data.</text>
</comment>
<dbReference type="PANTHER" id="PTHR43442:SF3">
    <property type="entry name" value="GLUCONOKINASE-RELATED"/>
    <property type="match status" value="1"/>
</dbReference>
<dbReference type="PANTHER" id="PTHR43442">
    <property type="entry name" value="GLUCONOKINASE-RELATED"/>
    <property type="match status" value="1"/>
</dbReference>